<evidence type="ECO:0000256" key="3">
    <source>
        <dbReference type="ARBA" id="ARBA00022679"/>
    </source>
</evidence>
<dbReference type="PANTHER" id="PTHR22967:SF57">
    <property type="entry name" value="AUXILIN, ISOFORM A-RELATED"/>
    <property type="match status" value="1"/>
</dbReference>
<evidence type="ECO:0000256" key="5">
    <source>
        <dbReference type="ARBA" id="ARBA00022777"/>
    </source>
</evidence>
<feature type="compositionally biased region" description="Polar residues" evidence="9">
    <location>
        <begin position="533"/>
        <end position="553"/>
    </location>
</feature>
<comment type="catalytic activity">
    <reaction evidence="8">
        <text>L-seryl-[protein] + ATP = O-phospho-L-seryl-[protein] + ADP + H(+)</text>
        <dbReference type="Rhea" id="RHEA:17989"/>
        <dbReference type="Rhea" id="RHEA-COMP:9863"/>
        <dbReference type="Rhea" id="RHEA-COMP:11604"/>
        <dbReference type="ChEBI" id="CHEBI:15378"/>
        <dbReference type="ChEBI" id="CHEBI:29999"/>
        <dbReference type="ChEBI" id="CHEBI:30616"/>
        <dbReference type="ChEBI" id="CHEBI:83421"/>
        <dbReference type="ChEBI" id="CHEBI:456216"/>
        <dbReference type="EC" id="2.7.11.1"/>
    </reaction>
</comment>
<feature type="region of interest" description="Disordered" evidence="9">
    <location>
        <begin position="468"/>
        <end position="695"/>
    </location>
</feature>
<dbReference type="KEGG" id="bnn:FOA43_004135"/>
<protein>
    <recommendedName>
        <fullName evidence="1">non-specific serine/threonine protein kinase</fullName>
        <ecNumber evidence="1">2.7.11.1</ecNumber>
    </recommendedName>
</protein>
<reference evidence="11" key="1">
    <citation type="submission" date="2020-10" db="EMBL/GenBank/DDBJ databases">
        <authorList>
            <person name="Roach M.J.R."/>
        </authorList>
    </citation>
    <scope>NUCLEOTIDE SEQUENCE</scope>
    <source>
        <strain evidence="11">CBS 1945</strain>
    </source>
</reference>
<dbReference type="GO" id="GO:0000147">
    <property type="term" value="P:actin cortical patch assembly"/>
    <property type="evidence" value="ECO:0007669"/>
    <property type="project" value="TreeGrafter"/>
</dbReference>
<dbReference type="SUPFAM" id="SSF56112">
    <property type="entry name" value="Protein kinase-like (PK-like)"/>
    <property type="match status" value="1"/>
</dbReference>
<evidence type="ECO:0000313" key="12">
    <source>
        <dbReference type="Proteomes" id="UP000662931"/>
    </source>
</evidence>
<dbReference type="Gene3D" id="1.10.510.10">
    <property type="entry name" value="Transferase(Phosphotransferase) domain 1"/>
    <property type="match status" value="1"/>
</dbReference>
<gene>
    <name evidence="11" type="ORF">FOA43_004135</name>
</gene>
<evidence type="ECO:0000256" key="2">
    <source>
        <dbReference type="ARBA" id="ARBA00022527"/>
    </source>
</evidence>
<dbReference type="GO" id="GO:0005737">
    <property type="term" value="C:cytoplasm"/>
    <property type="evidence" value="ECO:0007669"/>
    <property type="project" value="TreeGrafter"/>
</dbReference>
<feature type="compositionally biased region" description="Polar residues" evidence="9">
    <location>
        <begin position="600"/>
        <end position="609"/>
    </location>
</feature>
<name>A0A875S529_EENNA</name>
<dbReference type="GO" id="GO:0004674">
    <property type="term" value="F:protein serine/threonine kinase activity"/>
    <property type="evidence" value="ECO:0007669"/>
    <property type="project" value="UniProtKB-KW"/>
</dbReference>
<feature type="domain" description="Protein kinase" evidence="10">
    <location>
        <begin position="1"/>
        <end position="282"/>
    </location>
</feature>
<evidence type="ECO:0000313" key="11">
    <source>
        <dbReference type="EMBL" id="QPG76741.1"/>
    </source>
</evidence>
<organism evidence="11 12">
    <name type="scientific">Eeniella nana</name>
    <name type="common">Yeast</name>
    <name type="synonym">Brettanomyces nanus</name>
    <dbReference type="NCBI Taxonomy" id="13502"/>
    <lineage>
        <taxon>Eukaryota</taxon>
        <taxon>Fungi</taxon>
        <taxon>Dikarya</taxon>
        <taxon>Ascomycota</taxon>
        <taxon>Saccharomycotina</taxon>
        <taxon>Pichiomycetes</taxon>
        <taxon>Pichiales</taxon>
        <taxon>Pichiaceae</taxon>
        <taxon>Brettanomyces</taxon>
    </lineage>
</organism>
<comment type="catalytic activity">
    <reaction evidence="7">
        <text>L-threonyl-[protein] + ATP = O-phospho-L-threonyl-[protein] + ADP + H(+)</text>
        <dbReference type="Rhea" id="RHEA:46608"/>
        <dbReference type="Rhea" id="RHEA-COMP:11060"/>
        <dbReference type="Rhea" id="RHEA-COMP:11605"/>
        <dbReference type="ChEBI" id="CHEBI:15378"/>
        <dbReference type="ChEBI" id="CHEBI:30013"/>
        <dbReference type="ChEBI" id="CHEBI:30616"/>
        <dbReference type="ChEBI" id="CHEBI:61977"/>
        <dbReference type="ChEBI" id="CHEBI:456216"/>
        <dbReference type="EC" id="2.7.11.1"/>
    </reaction>
</comment>
<evidence type="ECO:0000256" key="6">
    <source>
        <dbReference type="ARBA" id="ARBA00022840"/>
    </source>
</evidence>
<dbReference type="EMBL" id="CP064815">
    <property type="protein sequence ID" value="QPG76741.1"/>
    <property type="molecule type" value="Genomic_DNA"/>
</dbReference>
<evidence type="ECO:0000256" key="9">
    <source>
        <dbReference type="SAM" id="MobiDB-lite"/>
    </source>
</evidence>
<dbReference type="OrthoDB" id="2018507at2759"/>
<dbReference type="PROSITE" id="PS00108">
    <property type="entry name" value="PROTEIN_KINASE_ST"/>
    <property type="match status" value="1"/>
</dbReference>
<evidence type="ECO:0000256" key="7">
    <source>
        <dbReference type="ARBA" id="ARBA00047899"/>
    </source>
</evidence>
<keyword evidence="3" id="KW-0808">Transferase</keyword>
<dbReference type="InterPro" id="IPR011009">
    <property type="entry name" value="Kinase-like_dom_sf"/>
</dbReference>
<feature type="compositionally biased region" description="Low complexity" evidence="9">
    <location>
        <begin position="611"/>
        <end position="623"/>
    </location>
</feature>
<keyword evidence="4" id="KW-0547">Nucleotide-binding</keyword>
<dbReference type="GO" id="GO:0005524">
    <property type="term" value="F:ATP binding"/>
    <property type="evidence" value="ECO:0007669"/>
    <property type="project" value="UniProtKB-KW"/>
</dbReference>
<keyword evidence="12" id="KW-1185">Reference proteome</keyword>
<dbReference type="SMART" id="SM00220">
    <property type="entry name" value="S_TKc"/>
    <property type="match status" value="1"/>
</dbReference>
<dbReference type="GO" id="GO:0007015">
    <property type="term" value="P:actin filament organization"/>
    <property type="evidence" value="ECO:0007669"/>
    <property type="project" value="TreeGrafter"/>
</dbReference>
<dbReference type="PANTHER" id="PTHR22967">
    <property type="entry name" value="SERINE/THREONINE PROTEIN KINASE"/>
    <property type="match status" value="1"/>
</dbReference>
<dbReference type="GeneID" id="62197535"/>
<keyword evidence="6" id="KW-0067">ATP-binding</keyword>
<evidence type="ECO:0000256" key="4">
    <source>
        <dbReference type="ARBA" id="ARBA00022741"/>
    </source>
</evidence>
<dbReference type="RefSeq" id="XP_038780306.1">
    <property type="nucleotide sequence ID" value="XM_038924378.1"/>
</dbReference>
<sequence>MSPPWQEQTIGCLKRVAVPSKPLLNILRQEVDAMRRLRGRKYIVSYIDSHARHAQNGQGYVVFLLMEYCARDGLIDFMNSRLVNKLTEPEILDIMGEICEAVACMHSLDPPIVHRDIKIENVLIAADGTYKLCDFGSASPPLSAAENVEDFQRLQDDILHHTTPQYRSPEMIDLYKRQPIDEKSDIWALGVMLYKLCYYTTPFEKNGINGNGNGGGGNSAILDGIYSFPPSPPYSTRLKNLIKKTLMVNPQSRPNIFQLLEETCKMRHLPYPDIYPEKHPSLGMQQSFTNISRQSTLPPLPTYPLIQTQSLASNVGYPPIQMNAYTHQQTPAATVTHHLYTTGDDYSSDDPFAGIHRYKTANGGEMNASTGLQNRSVSNNNMAGKYSNGFRKLSSGRRRPLSMSATEFDRLNNEKTKNEVISPIQSIITGMTEEEIVELSPNHHTNIDSSMEFLRDLSRQNSGFLNYEHRSKRSSMSSIKELLTGGKHTANRHSSYHSLKSVSSRKSSGHGSSSESLLDFSHSARHHEKDSNVHSSNPSVPTSHPPKRSNSIQKRVKLLLNRKQSPPPKKTASGYGKYTDESNIKVSNERPATFHDYSLPSATNRNAGQASLLRSPSPLPTSLVEEADPFSTSHHESDFQTRNSHVGGNLNKKKVRAPPPKPRKPAYLRSSTSSKNLSPTEGHHTVTSDTNSSLYDEDFEALEKKFQEKYPSAV</sequence>
<evidence type="ECO:0000259" key="10">
    <source>
        <dbReference type="PROSITE" id="PS50011"/>
    </source>
</evidence>
<evidence type="ECO:0000256" key="1">
    <source>
        <dbReference type="ARBA" id="ARBA00012513"/>
    </source>
</evidence>
<feature type="compositionally biased region" description="Low complexity" evidence="9">
    <location>
        <begin position="496"/>
        <end position="521"/>
    </location>
</feature>
<dbReference type="EC" id="2.7.11.1" evidence="1"/>
<dbReference type="AlphaFoldDB" id="A0A875S529"/>
<feature type="compositionally biased region" description="Polar residues" evidence="9">
    <location>
        <begin position="669"/>
        <end position="680"/>
    </location>
</feature>
<keyword evidence="5" id="KW-0418">Kinase</keyword>
<accession>A0A875S529</accession>
<dbReference type="InterPro" id="IPR000719">
    <property type="entry name" value="Prot_kinase_dom"/>
</dbReference>
<evidence type="ECO:0000256" key="8">
    <source>
        <dbReference type="ARBA" id="ARBA00048679"/>
    </source>
</evidence>
<proteinExistence type="predicted"/>
<dbReference type="InterPro" id="IPR008271">
    <property type="entry name" value="Ser/Thr_kinase_AS"/>
</dbReference>
<feature type="compositionally biased region" description="Basic residues" evidence="9">
    <location>
        <begin position="651"/>
        <end position="666"/>
    </location>
</feature>
<dbReference type="PROSITE" id="PS50011">
    <property type="entry name" value="PROTEIN_KINASE_DOM"/>
    <property type="match status" value="1"/>
</dbReference>
<dbReference type="Proteomes" id="UP000662931">
    <property type="component" value="Chromosome 4"/>
</dbReference>
<dbReference type="Pfam" id="PF00069">
    <property type="entry name" value="Pkinase"/>
    <property type="match status" value="1"/>
</dbReference>
<keyword evidence="2" id="KW-0723">Serine/threonine-protein kinase</keyword>